<dbReference type="InterPro" id="IPR045018">
    <property type="entry name" value="Azg-like"/>
</dbReference>
<evidence type="ECO:0000256" key="5">
    <source>
        <dbReference type="ARBA" id="ARBA00022989"/>
    </source>
</evidence>
<dbReference type="EMBL" id="CP016020">
    <property type="protein sequence ID" value="APH05496.1"/>
    <property type="molecule type" value="Genomic_DNA"/>
</dbReference>
<feature type="transmembrane region" description="Helical" evidence="7">
    <location>
        <begin position="134"/>
        <end position="155"/>
    </location>
</feature>
<evidence type="ECO:0000256" key="1">
    <source>
        <dbReference type="ARBA" id="ARBA00004141"/>
    </source>
</evidence>
<feature type="transmembrane region" description="Helical" evidence="7">
    <location>
        <begin position="74"/>
        <end position="94"/>
    </location>
</feature>
<evidence type="ECO:0000256" key="7">
    <source>
        <dbReference type="SAM" id="Phobius"/>
    </source>
</evidence>
<keyword evidence="9" id="KW-1185">Reference proteome</keyword>
<evidence type="ECO:0000256" key="2">
    <source>
        <dbReference type="ARBA" id="ARBA00005697"/>
    </source>
</evidence>
<dbReference type="InterPro" id="IPR006043">
    <property type="entry name" value="NCS2"/>
</dbReference>
<feature type="transmembrane region" description="Helical" evidence="7">
    <location>
        <begin position="341"/>
        <end position="360"/>
    </location>
</feature>
<dbReference type="AlphaFoldDB" id="A0A1L3MT38"/>
<keyword evidence="3" id="KW-0813">Transport</keyword>
<keyword evidence="6 7" id="KW-0472">Membrane</keyword>
<feature type="transmembrane region" description="Helical" evidence="7">
    <location>
        <begin position="100"/>
        <end position="122"/>
    </location>
</feature>
<evidence type="ECO:0000313" key="8">
    <source>
        <dbReference type="EMBL" id="APH05496.1"/>
    </source>
</evidence>
<gene>
    <name evidence="8" type="ORF">A9C19_12435</name>
</gene>
<feature type="transmembrane region" description="Helical" evidence="7">
    <location>
        <begin position="18"/>
        <end position="38"/>
    </location>
</feature>
<evidence type="ECO:0000256" key="3">
    <source>
        <dbReference type="ARBA" id="ARBA00022448"/>
    </source>
</evidence>
<feature type="transmembrane region" description="Helical" evidence="7">
    <location>
        <begin position="167"/>
        <end position="186"/>
    </location>
</feature>
<dbReference type="RefSeq" id="WP_072580286.1">
    <property type="nucleotide sequence ID" value="NZ_CP016020.1"/>
</dbReference>
<feature type="transmembrane region" description="Helical" evidence="7">
    <location>
        <begin position="410"/>
        <end position="428"/>
    </location>
</feature>
<name>A0A1L3MT38_9BACI</name>
<protein>
    <submittedName>
        <fullName evidence="8">Permease</fullName>
    </submittedName>
</protein>
<evidence type="ECO:0000313" key="9">
    <source>
        <dbReference type="Proteomes" id="UP000181936"/>
    </source>
</evidence>
<proteinExistence type="inferred from homology"/>
<keyword evidence="5 7" id="KW-1133">Transmembrane helix</keyword>
<feature type="transmembrane region" description="Helical" evidence="7">
    <location>
        <begin position="241"/>
        <end position="269"/>
    </location>
</feature>
<comment type="subcellular location">
    <subcellularLocation>
        <location evidence="1">Membrane</location>
        <topology evidence="1">Multi-pass membrane protein</topology>
    </subcellularLocation>
</comment>
<dbReference type="GO" id="GO:0005345">
    <property type="term" value="F:purine nucleobase transmembrane transporter activity"/>
    <property type="evidence" value="ECO:0007669"/>
    <property type="project" value="TreeGrafter"/>
</dbReference>
<dbReference type="OrthoDB" id="9808458at2"/>
<feature type="transmembrane region" description="Helical" evidence="7">
    <location>
        <begin position="372"/>
        <end position="398"/>
    </location>
</feature>
<comment type="similarity">
    <text evidence="2">Belongs to the nucleobase:cation symporter-2 (NCS2) (TC 2.A.40) family. Azg-like subfamily.</text>
</comment>
<dbReference type="Proteomes" id="UP000181936">
    <property type="component" value="Chromosome"/>
</dbReference>
<keyword evidence="4 7" id="KW-0812">Transmembrane</keyword>
<accession>A0A1L3MT38</accession>
<feature type="transmembrane region" description="Helical" evidence="7">
    <location>
        <begin position="313"/>
        <end position="334"/>
    </location>
</feature>
<organism evidence="8 9">
    <name type="scientific">Bacillus weihaiensis</name>
    <dbReference type="NCBI Taxonomy" id="1547283"/>
    <lineage>
        <taxon>Bacteria</taxon>
        <taxon>Bacillati</taxon>
        <taxon>Bacillota</taxon>
        <taxon>Bacilli</taxon>
        <taxon>Bacillales</taxon>
        <taxon>Bacillaceae</taxon>
        <taxon>Bacillus</taxon>
    </lineage>
</organism>
<sequence>MEKLFQLTKNKTTIKTEVLAGAVSFFTIVYIVVVNASILSDAGIPLEAGIIATVLTSIAGCFIMGFLGNTPIILVPGMGVNALFTYTIVIGMGLTWQEALGVVFVSGILFSLIAFTKLASIISESIPHSLKEAITVGIGLFLTFIGLQKGGIVILNNETFVSLGDFSQVNVLLTILTLVITVGLFVRQIPGNFLISIIAGTVLAALTGQLSFDSSETKPLDAFIAYKDVLGAMSFDRVFDLVFWTATFSLTMVIVFENIGLVFGQVHLINRPSTYKRSLQANALSTITSGIFGSSPTVSTVETAAGITAGGRTGLTSVVTGVLFLTSLLFLPFIKLIPDSAIAPILILIGSLMIQNIKHIDLEDFSESFPSFLIIALIPFTYSIVDGMAFGFIMYPILKLILNKKDEVKAPLYVIAALFLLNFIFHTLH</sequence>
<dbReference type="Pfam" id="PF00860">
    <property type="entry name" value="Xan_ur_permease"/>
    <property type="match status" value="1"/>
</dbReference>
<dbReference type="GO" id="GO:0005886">
    <property type="term" value="C:plasma membrane"/>
    <property type="evidence" value="ECO:0007669"/>
    <property type="project" value="TreeGrafter"/>
</dbReference>
<feature type="transmembrane region" description="Helical" evidence="7">
    <location>
        <begin position="193"/>
        <end position="212"/>
    </location>
</feature>
<dbReference type="PANTHER" id="PTHR43337">
    <property type="entry name" value="XANTHINE/URACIL PERMEASE C887.17-RELATED"/>
    <property type="match status" value="1"/>
</dbReference>
<feature type="transmembrane region" description="Helical" evidence="7">
    <location>
        <begin position="44"/>
        <end position="67"/>
    </location>
</feature>
<dbReference type="PANTHER" id="PTHR43337:SF2">
    <property type="entry name" value="XANTHINE_URACIL PERMEASE"/>
    <property type="match status" value="1"/>
</dbReference>
<evidence type="ECO:0000256" key="6">
    <source>
        <dbReference type="ARBA" id="ARBA00023136"/>
    </source>
</evidence>
<dbReference type="STRING" id="1547283.A9C19_12435"/>
<reference evidence="8 9" key="1">
    <citation type="journal article" date="2016" name="Sci. Rep.">
        <title>Complete genome sequence and transcriptomic analysis of a novel marine strain Bacillus weihaiensis reveals the mechanism of brown algae degradation.</title>
        <authorList>
            <person name="Zhu Y."/>
            <person name="Chen P."/>
            <person name="Bao Y."/>
            <person name="Men Y."/>
            <person name="Zeng Y."/>
            <person name="Yang J."/>
            <person name="Sun J."/>
            <person name="Sun Y."/>
        </authorList>
    </citation>
    <scope>NUCLEOTIDE SEQUENCE [LARGE SCALE GENOMIC DNA]</scope>
    <source>
        <strain evidence="8 9">Alg07</strain>
    </source>
</reference>
<evidence type="ECO:0000256" key="4">
    <source>
        <dbReference type="ARBA" id="ARBA00022692"/>
    </source>
</evidence>
<dbReference type="KEGG" id="bwh:A9C19_12435"/>